<accession>A0A0C9Y1T4</accession>
<proteinExistence type="predicted"/>
<dbReference type="EMBL" id="KN838574">
    <property type="protein sequence ID" value="KIK03977.1"/>
    <property type="molecule type" value="Genomic_DNA"/>
</dbReference>
<dbReference type="Proteomes" id="UP000054477">
    <property type="component" value="Unassembled WGS sequence"/>
</dbReference>
<name>A0A0C9Y1T4_9AGAR</name>
<protein>
    <submittedName>
        <fullName evidence="2">Uncharacterized protein</fullName>
    </submittedName>
</protein>
<evidence type="ECO:0000313" key="3">
    <source>
        <dbReference type="Proteomes" id="UP000054477"/>
    </source>
</evidence>
<dbReference type="HOGENOM" id="CLU_723754_0_0_1"/>
<evidence type="ECO:0000256" key="1">
    <source>
        <dbReference type="SAM" id="SignalP"/>
    </source>
</evidence>
<feature type="signal peptide" evidence="1">
    <location>
        <begin position="1"/>
        <end position="21"/>
    </location>
</feature>
<reference evidence="3" key="2">
    <citation type="submission" date="2015-01" db="EMBL/GenBank/DDBJ databases">
        <title>Evolutionary Origins and Diversification of the Mycorrhizal Mutualists.</title>
        <authorList>
            <consortium name="DOE Joint Genome Institute"/>
            <consortium name="Mycorrhizal Genomics Consortium"/>
            <person name="Kohler A."/>
            <person name="Kuo A."/>
            <person name="Nagy L.G."/>
            <person name="Floudas D."/>
            <person name="Copeland A."/>
            <person name="Barry K.W."/>
            <person name="Cichocki N."/>
            <person name="Veneault-Fourrey C."/>
            <person name="LaButti K."/>
            <person name="Lindquist E.A."/>
            <person name="Lipzen A."/>
            <person name="Lundell T."/>
            <person name="Morin E."/>
            <person name="Murat C."/>
            <person name="Riley R."/>
            <person name="Ohm R."/>
            <person name="Sun H."/>
            <person name="Tunlid A."/>
            <person name="Henrissat B."/>
            <person name="Grigoriev I.V."/>
            <person name="Hibbett D.S."/>
            <person name="Martin F."/>
        </authorList>
    </citation>
    <scope>NUCLEOTIDE SEQUENCE [LARGE SCALE GENOMIC DNA]</scope>
    <source>
        <strain evidence="3">LaAM-08-1</strain>
    </source>
</reference>
<dbReference type="STRING" id="1095629.A0A0C9Y1T4"/>
<keyword evidence="3" id="KW-1185">Reference proteome</keyword>
<keyword evidence="1" id="KW-0732">Signal</keyword>
<gene>
    <name evidence="2" type="ORF">K443DRAFT_676296</name>
</gene>
<dbReference type="SUPFAM" id="SSF58113">
    <property type="entry name" value="Apolipoprotein A-I"/>
    <property type="match status" value="1"/>
</dbReference>
<sequence>MSRAGLVSLIFCLLCIGLVASVPLPDVLPEDDIVIPSIHARYDHALVTRYGSSHDDLYIRSTTKYARAPDLTDVNHLVPRGIFDKIKQGFKKVGGAIKSVAQKAGNAVKSVAKKAGNAVKSVAKKAGNAVKSVAQKVGNGVKKVGNTIKAGAQKVKSGFQKVGNAVKSGVQKAGSTIKKGAQRVGNAIKSGAQKVKNRVQKMGNAIKKGVQKVGNTIKKGVQRVGNAVKAGAQKVKNGFQKVGNTVKSGIQKAGSAIKKGVRKVGGAIKAGAQKVKQGLQTAGKYIKKYGPTVAKIGLKFASTIGSVASRVANFVPVIGKPASKLLRLQSKGLNMASNAIHANLPSSLQKTSKILDDIQDPFGTAAKAIGGKQAAAIAQIADQILKRSL</sequence>
<dbReference type="OrthoDB" id="3058140at2759"/>
<feature type="chain" id="PRO_5002217210" evidence="1">
    <location>
        <begin position="22"/>
        <end position="389"/>
    </location>
</feature>
<dbReference type="AlphaFoldDB" id="A0A0C9Y1T4"/>
<organism evidence="2 3">
    <name type="scientific">Laccaria amethystina LaAM-08-1</name>
    <dbReference type="NCBI Taxonomy" id="1095629"/>
    <lineage>
        <taxon>Eukaryota</taxon>
        <taxon>Fungi</taxon>
        <taxon>Dikarya</taxon>
        <taxon>Basidiomycota</taxon>
        <taxon>Agaricomycotina</taxon>
        <taxon>Agaricomycetes</taxon>
        <taxon>Agaricomycetidae</taxon>
        <taxon>Agaricales</taxon>
        <taxon>Agaricineae</taxon>
        <taxon>Hydnangiaceae</taxon>
        <taxon>Laccaria</taxon>
    </lineage>
</organism>
<dbReference type="Gene3D" id="1.20.120.20">
    <property type="entry name" value="Apolipoprotein"/>
    <property type="match status" value="2"/>
</dbReference>
<evidence type="ECO:0000313" key="2">
    <source>
        <dbReference type="EMBL" id="KIK03977.1"/>
    </source>
</evidence>
<reference evidence="2 3" key="1">
    <citation type="submission" date="2014-04" db="EMBL/GenBank/DDBJ databases">
        <authorList>
            <consortium name="DOE Joint Genome Institute"/>
            <person name="Kuo A."/>
            <person name="Kohler A."/>
            <person name="Nagy L.G."/>
            <person name="Floudas D."/>
            <person name="Copeland A."/>
            <person name="Barry K.W."/>
            <person name="Cichocki N."/>
            <person name="Veneault-Fourrey C."/>
            <person name="LaButti K."/>
            <person name="Lindquist E.A."/>
            <person name="Lipzen A."/>
            <person name="Lundell T."/>
            <person name="Morin E."/>
            <person name="Murat C."/>
            <person name="Sun H."/>
            <person name="Tunlid A."/>
            <person name="Henrissat B."/>
            <person name="Grigoriev I.V."/>
            <person name="Hibbett D.S."/>
            <person name="Martin F."/>
            <person name="Nordberg H.P."/>
            <person name="Cantor M.N."/>
            <person name="Hua S.X."/>
        </authorList>
    </citation>
    <scope>NUCLEOTIDE SEQUENCE [LARGE SCALE GENOMIC DNA]</scope>
    <source>
        <strain evidence="2 3">LaAM-08-1</strain>
    </source>
</reference>